<evidence type="ECO:0008006" key="5">
    <source>
        <dbReference type="Google" id="ProtNLM"/>
    </source>
</evidence>
<feature type="coiled-coil region" evidence="1">
    <location>
        <begin position="96"/>
        <end position="126"/>
    </location>
</feature>
<evidence type="ECO:0000313" key="3">
    <source>
        <dbReference type="EMBL" id="CAI9754230.1"/>
    </source>
</evidence>
<evidence type="ECO:0000256" key="2">
    <source>
        <dbReference type="SAM" id="MobiDB-lite"/>
    </source>
</evidence>
<feature type="region of interest" description="Disordered" evidence="2">
    <location>
        <begin position="177"/>
        <end position="205"/>
    </location>
</feature>
<sequence>MDIGGGGGEGEGGLVVRGRVEIDMRQPFRSVKEAISIFGEKVLAGEVYANKLKEMEIKKNTGKYTSRIGGDHHDEQTKQQSVEKEKEKEESNNLMVQCLNSLRQELEQTKMELQQLKSKESHIKNDSQSFEPEIEELKFIENTAEIKKPTEEENGLQFERKRSVKFASPPLLTRVIVSDDGGKDVEQKPSPKKKPKKKPLVSLMGGLFLKKEGKQTKSI</sequence>
<dbReference type="Proteomes" id="UP000834106">
    <property type="component" value="Chromosome 1"/>
</dbReference>
<feature type="compositionally biased region" description="Basic and acidic residues" evidence="2">
    <location>
        <begin position="180"/>
        <end position="189"/>
    </location>
</feature>
<keyword evidence="4" id="KW-1185">Reference proteome</keyword>
<evidence type="ECO:0000313" key="4">
    <source>
        <dbReference type="Proteomes" id="UP000834106"/>
    </source>
</evidence>
<feature type="compositionally biased region" description="Basic residues" evidence="2">
    <location>
        <begin position="190"/>
        <end position="199"/>
    </location>
</feature>
<dbReference type="AlphaFoldDB" id="A0AAD1YQU4"/>
<keyword evidence="1" id="KW-0175">Coiled coil</keyword>
<dbReference type="EMBL" id="OU503036">
    <property type="protein sequence ID" value="CAI9754230.1"/>
    <property type="molecule type" value="Genomic_DNA"/>
</dbReference>
<gene>
    <name evidence="3" type="ORF">FPE_LOCUS1661</name>
</gene>
<proteinExistence type="predicted"/>
<feature type="region of interest" description="Disordered" evidence="2">
    <location>
        <begin position="63"/>
        <end position="92"/>
    </location>
</feature>
<evidence type="ECO:0000256" key="1">
    <source>
        <dbReference type="SAM" id="Coils"/>
    </source>
</evidence>
<reference evidence="3" key="1">
    <citation type="submission" date="2023-05" db="EMBL/GenBank/DDBJ databases">
        <authorList>
            <person name="Huff M."/>
        </authorList>
    </citation>
    <scope>NUCLEOTIDE SEQUENCE</scope>
</reference>
<name>A0AAD1YQU4_9LAMI</name>
<accession>A0AAD1YQU4</accession>
<feature type="compositionally biased region" description="Basic and acidic residues" evidence="2">
    <location>
        <begin position="69"/>
        <end position="91"/>
    </location>
</feature>
<organism evidence="3 4">
    <name type="scientific">Fraxinus pennsylvanica</name>
    <dbReference type="NCBI Taxonomy" id="56036"/>
    <lineage>
        <taxon>Eukaryota</taxon>
        <taxon>Viridiplantae</taxon>
        <taxon>Streptophyta</taxon>
        <taxon>Embryophyta</taxon>
        <taxon>Tracheophyta</taxon>
        <taxon>Spermatophyta</taxon>
        <taxon>Magnoliopsida</taxon>
        <taxon>eudicotyledons</taxon>
        <taxon>Gunneridae</taxon>
        <taxon>Pentapetalae</taxon>
        <taxon>asterids</taxon>
        <taxon>lamiids</taxon>
        <taxon>Lamiales</taxon>
        <taxon>Oleaceae</taxon>
        <taxon>Oleeae</taxon>
        <taxon>Fraxinus</taxon>
    </lineage>
</organism>
<protein>
    <recommendedName>
        <fullName evidence="5">WEB family protein</fullName>
    </recommendedName>
</protein>